<dbReference type="Gene3D" id="1.10.10.410">
    <property type="match status" value="1"/>
</dbReference>
<name>A0A1P8WGD5_9PLAN</name>
<dbReference type="RefSeq" id="WP_077024646.1">
    <property type="nucleotide sequence ID" value="NZ_CP017641.1"/>
</dbReference>
<dbReference type="GO" id="GO:0070681">
    <property type="term" value="P:glutaminyl-tRNAGln biosynthesis via transamidation"/>
    <property type="evidence" value="ECO:0007669"/>
    <property type="project" value="TreeGrafter"/>
</dbReference>
<dbReference type="SUPFAM" id="SSF89095">
    <property type="entry name" value="GatB/YqeY motif"/>
    <property type="match status" value="1"/>
</dbReference>
<proteinExistence type="inferred from homology"/>
<accession>A0A1P8WGD5</accession>
<dbReference type="InterPro" id="IPR042114">
    <property type="entry name" value="GatB_C_1"/>
</dbReference>
<dbReference type="NCBIfam" id="NF004012">
    <property type="entry name" value="PRK05477.1-2"/>
    <property type="match status" value="1"/>
</dbReference>
<dbReference type="EMBL" id="CP017641">
    <property type="protein sequence ID" value="APZ93131.1"/>
    <property type="molecule type" value="Genomic_DNA"/>
</dbReference>
<evidence type="ECO:0000256" key="10">
    <source>
        <dbReference type="ARBA" id="ARBA00047913"/>
    </source>
</evidence>
<dbReference type="OrthoDB" id="9804078at2"/>
<evidence type="ECO:0000256" key="4">
    <source>
        <dbReference type="ARBA" id="ARBA00022598"/>
    </source>
</evidence>
<comment type="function">
    <text evidence="8 11">Allows the formation of correctly charged Asn-tRNA(Asn) or Gln-tRNA(Gln) through the transamidation of misacylated Asp-tRNA(Asn) or Glu-tRNA(Gln) in organisms which lack either or both of asparaginyl-tRNA or glutaminyl-tRNA synthetases. The reaction takes place in the presence of glutamine and ATP through an activated phospho-Asp-tRNA(Asn) or phospho-Glu-tRNA(Gln).</text>
</comment>
<evidence type="ECO:0000256" key="11">
    <source>
        <dbReference type="HAMAP-Rule" id="MF_00121"/>
    </source>
</evidence>
<dbReference type="InterPro" id="IPR006075">
    <property type="entry name" value="Asn/Gln-tRNA_Trfase_suB/E_cat"/>
</dbReference>
<dbReference type="PANTHER" id="PTHR11659:SF0">
    <property type="entry name" value="GLUTAMYL-TRNA(GLN) AMIDOTRANSFERASE SUBUNIT B, MITOCHONDRIAL"/>
    <property type="match status" value="1"/>
</dbReference>
<evidence type="ECO:0000256" key="3">
    <source>
        <dbReference type="ARBA" id="ARBA00016923"/>
    </source>
</evidence>
<dbReference type="Gene3D" id="1.10.150.380">
    <property type="entry name" value="GatB domain, N-terminal subdomain"/>
    <property type="match status" value="1"/>
</dbReference>
<evidence type="ECO:0000313" key="13">
    <source>
        <dbReference type="EMBL" id="APZ93131.1"/>
    </source>
</evidence>
<dbReference type="SUPFAM" id="SSF55931">
    <property type="entry name" value="Glutamine synthetase/guanido kinase"/>
    <property type="match status" value="1"/>
</dbReference>
<comment type="catalytic activity">
    <reaction evidence="10 11">
        <text>L-glutamyl-tRNA(Gln) + L-glutamine + ATP + H2O = L-glutaminyl-tRNA(Gln) + L-glutamate + ADP + phosphate + H(+)</text>
        <dbReference type="Rhea" id="RHEA:17521"/>
        <dbReference type="Rhea" id="RHEA-COMP:9681"/>
        <dbReference type="Rhea" id="RHEA-COMP:9684"/>
        <dbReference type="ChEBI" id="CHEBI:15377"/>
        <dbReference type="ChEBI" id="CHEBI:15378"/>
        <dbReference type="ChEBI" id="CHEBI:29985"/>
        <dbReference type="ChEBI" id="CHEBI:30616"/>
        <dbReference type="ChEBI" id="CHEBI:43474"/>
        <dbReference type="ChEBI" id="CHEBI:58359"/>
        <dbReference type="ChEBI" id="CHEBI:78520"/>
        <dbReference type="ChEBI" id="CHEBI:78521"/>
        <dbReference type="ChEBI" id="CHEBI:456216"/>
    </reaction>
</comment>
<comment type="catalytic activity">
    <reaction evidence="9 11">
        <text>L-aspartyl-tRNA(Asn) + L-glutamine + ATP + H2O = L-asparaginyl-tRNA(Asn) + L-glutamate + ADP + phosphate + 2 H(+)</text>
        <dbReference type="Rhea" id="RHEA:14513"/>
        <dbReference type="Rhea" id="RHEA-COMP:9674"/>
        <dbReference type="Rhea" id="RHEA-COMP:9677"/>
        <dbReference type="ChEBI" id="CHEBI:15377"/>
        <dbReference type="ChEBI" id="CHEBI:15378"/>
        <dbReference type="ChEBI" id="CHEBI:29985"/>
        <dbReference type="ChEBI" id="CHEBI:30616"/>
        <dbReference type="ChEBI" id="CHEBI:43474"/>
        <dbReference type="ChEBI" id="CHEBI:58359"/>
        <dbReference type="ChEBI" id="CHEBI:78515"/>
        <dbReference type="ChEBI" id="CHEBI:78516"/>
        <dbReference type="ChEBI" id="CHEBI:456216"/>
    </reaction>
</comment>
<dbReference type="InterPro" id="IPR014746">
    <property type="entry name" value="Gln_synth/guanido_kin_cat_dom"/>
</dbReference>
<dbReference type="SMART" id="SM00845">
    <property type="entry name" value="GatB_Yqey"/>
    <property type="match status" value="1"/>
</dbReference>
<dbReference type="PANTHER" id="PTHR11659">
    <property type="entry name" value="GLUTAMYL-TRNA GLN AMIDOTRANSFERASE SUBUNIT B MITOCHONDRIAL AND PROKARYOTIC PET112-RELATED"/>
    <property type="match status" value="1"/>
</dbReference>
<reference evidence="13 14" key="1">
    <citation type="journal article" date="2016" name="Front. Microbiol.">
        <title>Fuerstia marisgermanicae gen. nov., sp. nov., an Unusual Member of the Phylum Planctomycetes from the German Wadden Sea.</title>
        <authorList>
            <person name="Kohn T."/>
            <person name="Heuer A."/>
            <person name="Jogler M."/>
            <person name="Vollmers J."/>
            <person name="Boedeker C."/>
            <person name="Bunk B."/>
            <person name="Rast P."/>
            <person name="Borchert D."/>
            <person name="Glockner I."/>
            <person name="Freese H.M."/>
            <person name="Klenk H.P."/>
            <person name="Overmann J."/>
            <person name="Kaster A.K."/>
            <person name="Rohde M."/>
            <person name="Wiegand S."/>
            <person name="Jogler C."/>
        </authorList>
    </citation>
    <scope>NUCLEOTIDE SEQUENCE [LARGE SCALE GENOMIC DNA]</scope>
    <source>
        <strain evidence="13 14">NH11</strain>
    </source>
</reference>
<evidence type="ECO:0000256" key="5">
    <source>
        <dbReference type="ARBA" id="ARBA00022741"/>
    </source>
</evidence>
<dbReference type="Pfam" id="PF02934">
    <property type="entry name" value="GatB_N"/>
    <property type="match status" value="1"/>
</dbReference>
<keyword evidence="7 11" id="KW-0648">Protein biosynthesis</keyword>
<evidence type="ECO:0000256" key="8">
    <source>
        <dbReference type="ARBA" id="ARBA00024799"/>
    </source>
</evidence>
<dbReference type="InterPro" id="IPR003789">
    <property type="entry name" value="Asn/Gln_tRNA_amidoTrase-B-like"/>
</dbReference>
<evidence type="ECO:0000256" key="7">
    <source>
        <dbReference type="ARBA" id="ARBA00022917"/>
    </source>
</evidence>
<gene>
    <name evidence="11 13" type="primary">gatB</name>
    <name evidence="13" type="ORF">Fuma_02747</name>
</gene>
<organism evidence="13 14">
    <name type="scientific">Fuerstiella marisgermanici</name>
    <dbReference type="NCBI Taxonomy" id="1891926"/>
    <lineage>
        <taxon>Bacteria</taxon>
        <taxon>Pseudomonadati</taxon>
        <taxon>Planctomycetota</taxon>
        <taxon>Planctomycetia</taxon>
        <taxon>Planctomycetales</taxon>
        <taxon>Planctomycetaceae</taxon>
        <taxon>Fuerstiella</taxon>
    </lineage>
</organism>
<dbReference type="InterPro" id="IPR017958">
    <property type="entry name" value="Gln-tRNA_amidoTrfase_suB_CS"/>
</dbReference>
<dbReference type="STRING" id="1891926.Fuma_02747"/>
<sequence>MSKFTTIIGLEVHTQLKTQSKLFCGCANEFNPDHPNTQTCPVCLGLPGALPVMNRTAFDLSLKTGLALNCHIPLFTKWDRKQYYYPDLPKAYQISQFDLPFSENGWLEIANDEDGKPPRRIGITRAHLEEDAGKNIHDESGRGGDSCVDLNRTGTPLLEIVSEPDLRTASEARRYLEDLRTLLLFIDVSDCNMQEGSLRCDANVNLHFHNDDGSVTATPIVELKNMNSFRNVELAIEYEAKRQKKDFEKTGRTIDDAPKVTRGWDAERNVTFAQREKEDSSDYRYFPDPDLVPVVLTQTEIDAVREALPETPAKKRDRFQSDLGLSEYDASVILGQGPELTAYFESVASTCGDGKIAANWVTQDVLRDLNASESGLSEFPITAEILGALLKWITDERLTNKSARDVYALLKERAADGQAISASDVETLAAEREIVRDTGALEAAIQSAIAARPDAVEDVKAGKLQAIGPIMGMVMKQVSGADPKTVREMLISMIQK</sequence>
<dbReference type="EC" id="6.3.5.-" evidence="11"/>
<dbReference type="GO" id="GO:0050567">
    <property type="term" value="F:glutaminyl-tRNA synthase (glutamine-hydrolyzing) activity"/>
    <property type="evidence" value="ECO:0007669"/>
    <property type="project" value="UniProtKB-UniRule"/>
</dbReference>
<dbReference type="HAMAP" id="MF_00121">
    <property type="entry name" value="GatB"/>
    <property type="match status" value="1"/>
</dbReference>
<evidence type="ECO:0000313" key="14">
    <source>
        <dbReference type="Proteomes" id="UP000187735"/>
    </source>
</evidence>
<evidence type="ECO:0000256" key="2">
    <source>
        <dbReference type="ARBA" id="ARBA00011123"/>
    </source>
</evidence>
<dbReference type="GO" id="GO:0016740">
    <property type="term" value="F:transferase activity"/>
    <property type="evidence" value="ECO:0007669"/>
    <property type="project" value="UniProtKB-KW"/>
</dbReference>
<comment type="similarity">
    <text evidence="1 11">Belongs to the GatB/GatE family. GatB subfamily.</text>
</comment>
<dbReference type="GO" id="GO:0050566">
    <property type="term" value="F:asparaginyl-tRNA synthase (glutamine-hydrolyzing) activity"/>
    <property type="evidence" value="ECO:0007669"/>
    <property type="project" value="RHEA"/>
</dbReference>
<keyword evidence="14" id="KW-1185">Reference proteome</keyword>
<evidence type="ECO:0000256" key="6">
    <source>
        <dbReference type="ARBA" id="ARBA00022840"/>
    </source>
</evidence>
<dbReference type="PROSITE" id="PS01234">
    <property type="entry name" value="GATB"/>
    <property type="match status" value="1"/>
</dbReference>
<dbReference type="NCBIfam" id="TIGR00133">
    <property type="entry name" value="gatB"/>
    <property type="match status" value="1"/>
</dbReference>
<dbReference type="InterPro" id="IPR017959">
    <property type="entry name" value="Asn/Gln-tRNA_amidoTrfase_suB/E"/>
</dbReference>
<protein>
    <recommendedName>
        <fullName evidence="3 11">Aspartyl/glutamyl-tRNA(Asn/Gln) amidotransferase subunit B</fullName>
        <shortName evidence="11">Asp/Glu-ADT subunit B</shortName>
        <ecNumber evidence="11">6.3.5.-</ecNumber>
    </recommendedName>
</protein>
<dbReference type="InterPro" id="IPR004413">
    <property type="entry name" value="GatB"/>
</dbReference>
<feature type="domain" description="Asn/Gln amidotransferase" evidence="12">
    <location>
        <begin position="342"/>
        <end position="494"/>
    </location>
</feature>
<keyword evidence="4 11" id="KW-0436">Ligase</keyword>
<evidence type="ECO:0000256" key="1">
    <source>
        <dbReference type="ARBA" id="ARBA00005306"/>
    </source>
</evidence>
<dbReference type="KEGG" id="fmr:Fuma_02747"/>
<keyword evidence="13" id="KW-0808">Transferase</keyword>
<evidence type="ECO:0000259" key="12">
    <source>
        <dbReference type="SMART" id="SM00845"/>
    </source>
</evidence>
<evidence type="ECO:0000256" key="9">
    <source>
        <dbReference type="ARBA" id="ARBA00047380"/>
    </source>
</evidence>
<dbReference type="AlphaFoldDB" id="A0A1P8WGD5"/>
<dbReference type="InterPro" id="IPR018027">
    <property type="entry name" value="Asn/Gln_amidotransferase"/>
</dbReference>
<dbReference type="GO" id="GO:0005524">
    <property type="term" value="F:ATP binding"/>
    <property type="evidence" value="ECO:0007669"/>
    <property type="project" value="UniProtKB-KW"/>
</dbReference>
<keyword evidence="6 11" id="KW-0067">ATP-binding</keyword>
<dbReference type="Proteomes" id="UP000187735">
    <property type="component" value="Chromosome"/>
</dbReference>
<dbReference type="Pfam" id="PF02637">
    <property type="entry name" value="GatB_Yqey"/>
    <property type="match status" value="1"/>
</dbReference>
<dbReference type="InterPro" id="IPR023168">
    <property type="entry name" value="GatB_Yqey_C_2"/>
</dbReference>
<keyword evidence="5 11" id="KW-0547">Nucleotide-binding</keyword>
<dbReference type="NCBIfam" id="NF004014">
    <property type="entry name" value="PRK05477.1-4"/>
    <property type="match status" value="1"/>
</dbReference>
<comment type="subunit">
    <text evidence="2 11">Heterotrimer of A, B and C subunits.</text>
</comment>
<dbReference type="GO" id="GO:0006412">
    <property type="term" value="P:translation"/>
    <property type="evidence" value="ECO:0007669"/>
    <property type="project" value="UniProtKB-UniRule"/>
</dbReference>